<dbReference type="GO" id="GO:0006313">
    <property type="term" value="P:DNA transposition"/>
    <property type="evidence" value="ECO:0007669"/>
    <property type="project" value="InterPro"/>
</dbReference>
<evidence type="ECO:0000313" key="3">
    <source>
        <dbReference type="EMBL" id="XDL25968.1"/>
    </source>
</evidence>
<gene>
    <name evidence="3" type="ORF">LF929_007190</name>
</gene>
<proteinExistence type="predicted"/>
<dbReference type="InterPro" id="IPR047650">
    <property type="entry name" value="Transpos_IS110"/>
</dbReference>
<dbReference type="Pfam" id="PF01548">
    <property type="entry name" value="DEDD_Tnp_IS110"/>
    <property type="match status" value="1"/>
</dbReference>
<dbReference type="PANTHER" id="PTHR33055:SF3">
    <property type="entry name" value="PUTATIVE TRANSPOSASE FOR IS117-RELATED"/>
    <property type="match status" value="1"/>
</dbReference>
<dbReference type="Pfam" id="PF02371">
    <property type="entry name" value="Transposase_20"/>
    <property type="match status" value="1"/>
</dbReference>
<dbReference type="GeneID" id="302581445"/>
<evidence type="ECO:0000259" key="1">
    <source>
        <dbReference type="Pfam" id="PF01548"/>
    </source>
</evidence>
<accession>A0AB39ISC5</accession>
<dbReference type="GO" id="GO:0003677">
    <property type="term" value="F:DNA binding"/>
    <property type="evidence" value="ECO:0007669"/>
    <property type="project" value="InterPro"/>
</dbReference>
<dbReference type="AlphaFoldDB" id="A0AB39ISC5"/>
<protein>
    <submittedName>
        <fullName evidence="3">Transposase</fullName>
    </submittedName>
</protein>
<dbReference type="InterPro" id="IPR003346">
    <property type="entry name" value="Transposase_20"/>
</dbReference>
<sequence>MTAINQFTAHIGLDWADKKHDVCVQFNNGERVFHVIEHTPEALDTWLKALHKKVKGRIAVAIELKKGPVVFALQKYPFITVFPVHALSLARYRQTFWPSGAKDDPQDAELALELMLRYPKKIKAIEPDNAIPLTTDPSVIEANTLMATALAAQIKVVSEIIKTYDERIETLFDTLPDAELFKSLPGMGPCMGPRMLAALGDNRDRFNSAEEIQNYAGIAPVTERSGQKSWVHWRWQCAKFVRQTFVEWAAKTVNSSYWSRLYYQSLRKKGKSHQSAIRALAFKWIRIIYSCWKNRTCYDEAKYLLALEERKSPLLKP</sequence>
<feature type="domain" description="Transposase IS110-like N-terminal" evidence="1">
    <location>
        <begin position="11"/>
        <end position="129"/>
    </location>
</feature>
<dbReference type="EMBL" id="CP162670">
    <property type="protein sequence ID" value="XDL25968.1"/>
    <property type="molecule type" value="Genomic_DNA"/>
</dbReference>
<dbReference type="GO" id="GO:0004803">
    <property type="term" value="F:transposase activity"/>
    <property type="evidence" value="ECO:0007669"/>
    <property type="project" value="InterPro"/>
</dbReference>
<reference evidence="3" key="1">
    <citation type="submission" date="2024-07" db="EMBL/GenBank/DDBJ databases">
        <authorList>
            <person name="Pedron J."/>
        </authorList>
    </citation>
    <scope>NUCLEOTIDE SEQUENCE</scope>
    <source>
        <strain evidence="3">A003-S1-M15</strain>
    </source>
</reference>
<evidence type="ECO:0000259" key="2">
    <source>
        <dbReference type="Pfam" id="PF02371"/>
    </source>
</evidence>
<dbReference type="InterPro" id="IPR002525">
    <property type="entry name" value="Transp_IS110-like_N"/>
</dbReference>
<feature type="domain" description="Transposase IS116/IS110/IS902 C-terminal" evidence="2">
    <location>
        <begin position="179"/>
        <end position="264"/>
    </location>
</feature>
<dbReference type="RefSeq" id="WP_226093282.1">
    <property type="nucleotide sequence ID" value="NZ_CP162670.1"/>
</dbReference>
<dbReference type="PANTHER" id="PTHR33055">
    <property type="entry name" value="TRANSPOSASE FOR INSERTION SEQUENCE ELEMENT IS1111A"/>
    <property type="match status" value="1"/>
</dbReference>
<name>A0AB39ISC5_9GAMM</name>
<organism evidence="3">
    <name type="scientific">Dickeya oryzae</name>
    <dbReference type="NCBI Taxonomy" id="1240404"/>
    <lineage>
        <taxon>Bacteria</taxon>
        <taxon>Pseudomonadati</taxon>
        <taxon>Pseudomonadota</taxon>
        <taxon>Gammaproteobacteria</taxon>
        <taxon>Enterobacterales</taxon>
        <taxon>Pectobacteriaceae</taxon>
        <taxon>Dickeya</taxon>
    </lineage>
</organism>